<name>A0A6J6XXH4_9ZZZZ</name>
<dbReference type="CDD" id="cd07381">
    <property type="entry name" value="MPP_CapA"/>
    <property type="match status" value="1"/>
</dbReference>
<accession>A0A6J6XXH4</accession>
<protein>
    <submittedName>
        <fullName evidence="3">Unannotated protein</fullName>
    </submittedName>
</protein>
<sequence length="422" mass="43769">MKRILIVVLGVAIATVGGAAVKSNSHKIGAESNAADPTNVATTVVDANSTQSTLALVPAESAPGAAVDPATTVPAAPATSPVVTAIPAHSGVTMAFSGDILIHSQLWQRATVNNGGSGYDFDPMFAAVKPILNSVDFAICHLEVPVAPPGKAPSTFPLYGAPVEIVASIAKAGYDHCSTASNHTLDQGTAGIDATVNAFDANGITESGMARTPKEIEPRVLEANGIKFTHLSYTFGFNGLSLPSGQPWRSAEINPTRIIADAKKARSLGAQLVIVSMHWGTETVTAASSYQRKAADAITASGQVDLIIGHHAHVLQKIEKVNGVWTVFGLGNLLSYHPTRAAFPPSSQDGMIVTVKLALDASGKAVVDQPVVYPTWVDKDNGIVIRPVLADLADPNVSAAKKAQLQVSLDRTASVLGDFIAK</sequence>
<reference evidence="3" key="1">
    <citation type="submission" date="2020-05" db="EMBL/GenBank/DDBJ databases">
        <authorList>
            <person name="Chiriac C."/>
            <person name="Salcher M."/>
            <person name="Ghai R."/>
            <person name="Kavagutti S V."/>
        </authorList>
    </citation>
    <scope>NUCLEOTIDE SEQUENCE</scope>
</reference>
<dbReference type="EMBL" id="CAFAAI010000163">
    <property type="protein sequence ID" value="CAB4800543.1"/>
    <property type="molecule type" value="Genomic_DNA"/>
</dbReference>
<evidence type="ECO:0000259" key="2">
    <source>
        <dbReference type="SMART" id="SM00854"/>
    </source>
</evidence>
<dbReference type="SMART" id="SM00854">
    <property type="entry name" value="PGA_cap"/>
    <property type="match status" value="1"/>
</dbReference>
<organism evidence="3">
    <name type="scientific">freshwater metagenome</name>
    <dbReference type="NCBI Taxonomy" id="449393"/>
    <lineage>
        <taxon>unclassified sequences</taxon>
        <taxon>metagenomes</taxon>
        <taxon>ecological metagenomes</taxon>
    </lineage>
</organism>
<dbReference type="PANTHER" id="PTHR33393">
    <property type="entry name" value="POLYGLUTAMINE SYNTHESIS ACCESSORY PROTEIN RV0574C-RELATED"/>
    <property type="match status" value="1"/>
</dbReference>
<dbReference type="Pfam" id="PF09587">
    <property type="entry name" value="PGA_cap"/>
    <property type="match status" value="1"/>
</dbReference>
<dbReference type="InterPro" id="IPR019079">
    <property type="entry name" value="Capsule_synth_CapA"/>
</dbReference>
<feature type="domain" description="Capsule synthesis protein CapA" evidence="2">
    <location>
        <begin position="93"/>
        <end position="337"/>
    </location>
</feature>
<proteinExistence type="inferred from homology"/>
<gene>
    <name evidence="3" type="ORF">UFOPK2992_00997</name>
</gene>
<dbReference type="AlphaFoldDB" id="A0A6J6XXH4"/>
<dbReference type="Gene3D" id="3.60.21.10">
    <property type="match status" value="1"/>
</dbReference>
<dbReference type="PANTHER" id="PTHR33393:SF13">
    <property type="entry name" value="PGA BIOSYNTHESIS PROTEIN CAPA"/>
    <property type="match status" value="1"/>
</dbReference>
<dbReference type="SUPFAM" id="SSF56300">
    <property type="entry name" value="Metallo-dependent phosphatases"/>
    <property type="match status" value="1"/>
</dbReference>
<comment type="similarity">
    <text evidence="1">Belongs to the CapA family.</text>
</comment>
<dbReference type="InterPro" id="IPR029052">
    <property type="entry name" value="Metallo-depent_PP-like"/>
</dbReference>
<evidence type="ECO:0000313" key="3">
    <source>
        <dbReference type="EMBL" id="CAB4800543.1"/>
    </source>
</evidence>
<evidence type="ECO:0000256" key="1">
    <source>
        <dbReference type="ARBA" id="ARBA00005662"/>
    </source>
</evidence>
<dbReference type="InterPro" id="IPR052169">
    <property type="entry name" value="CW_Biosynth-Accessory"/>
</dbReference>